<evidence type="ECO:0000259" key="3">
    <source>
        <dbReference type="PROSITE" id="PS50887"/>
    </source>
</evidence>
<dbReference type="RefSeq" id="WP_288199564.1">
    <property type="nucleotide sequence ID" value="NZ_LT608334.1"/>
</dbReference>
<feature type="domain" description="EAL" evidence="2">
    <location>
        <begin position="549"/>
        <end position="803"/>
    </location>
</feature>
<feature type="transmembrane region" description="Helical" evidence="1">
    <location>
        <begin position="131"/>
        <end position="155"/>
    </location>
</feature>
<dbReference type="InterPro" id="IPR052155">
    <property type="entry name" value="Biofilm_reg_signaling"/>
</dbReference>
<dbReference type="GO" id="GO:0052621">
    <property type="term" value="F:diguanylate cyclase activity"/>
    <property type="evidence" value="ECO:0007669"/>
    <property type="project" value="UniProtKB-EC"/>
</dbReference>
<dbReference type="SMART" id="SM00052">
    <property type="entry name" value="EAL"/>
    <property type="match status" value="1"/>
</dbReference>
<dbReference type="PANTHER" id="PTHR44757">
    <property type="entry name" value="DIGUANYLATE CYCLASE DGCP"/>
    <property type="match status" value="1"/>
</dbReference>
<dbReference type="InterPro" id="IPR043128">
    <property type="entry name" value="Rev_trsase/Diguanyl_cyclase"/>
</dbReference>
<dbReference type="Gene3D" id="3.20.20.450">
    <property type="entry name" value="EAL domain"/>
    <property type="match status" value="1"/>
</dbReference>
<feature type="transmembrane region" description="Helical" evidence="1">
    <location>
        <begin position="167"/>
        <end position="189"/>
    </location>
</feature>
<evidence type="ECO:0000256" key="1">
    <source>
        <dbReference type="SAM" id="Phobius"/>
    </source>
</evidence>
<dbReference type="InterPro" id="IPR001633">
    <property type="entry name" value="EAL_dom"/>
</dbReference>
<organism evidence="4">
    <name type="scientific">uncultured Pleomorphomonas sp</name>
    <dbReference type="NCBI Taxonomy" id="442121"/>
    <lineage>
        <taxon>Bacteria</taxon>
        <taxon>Pseudomonadati</taxon>
        <taxon>Pseudomonadota</taxon>
        <taxon>Alphaproteobacteria</taxon>
        <taxon>Hyphomicrobiales</taxon>
        <taxon>Pleomorphomonadaceae</taxon>
        <taxon>Pleomorphomonas</taxon>
        <taxon>environmental samples</taxon>
    </lineage>
</organism>
<dbReference type="Gene3D" id="3.30.70.270">
    <property type="match status" value="1"/>
</dbReference>
<evidence type="ECO:0000313" key="4">
    <source>
        <dbReference type="EMBL" id="SCM73725.1"/>
    </source>
</evidence>
<dbReference type="Pfam" id="PF20973">
    <property type="entry name" value="VUPS"/>
    <property type="match status" value="1"/>
</dbReference>
<keyword evidence="4" id="KW-0808">Transferase</keyword>
<keyword evidence="1" id="KW-0812">Transmembrane</keyword>
<dbReference type="InterPro" id="IPR035919">
    <property type="entry name" value="EAL_sf"/>
</dbReference>
<dbReference type="SMART" id="SM00267">
    <property type="entry name" value="GGDEF"/>
    <property type="match status" value="1"/>
</dbReference>
<dbReference type="EC" id="2.7.7.65" evidence="4"/>
<dbReference type="Pfam" id="PF00563">
    <property type="entry name" value="EAL"/>
    <property type="match status" value="1"/>
</dbReference>
<keyword evidence="1" id="KW-1133">Transmembrane helix</keyword>
<protein>
    <submittedName>
        <fullName evidence="4">Putative Diguanylate cyclase</fullName>
        <ecNumber evidence="4">2.7.7.65</ecNumber>
    </submittedName>
</protein>
<proteinExistence type="predicted"/>
<feature type="transmembrane region" description="Helical" evidence="1">
    <location>
        <begin position="31"/>
        <end position="51"/>
    </location>
</feature>
<sequence length="812" mass="89224">MFALLILQLIAFSLFPLYFTTLSGPLRQIHFYIYISLVLLIGGFMGNVYSLPVADGVVISGGNLCYGAFMMTSVMFVWVEKDAFILRHLVRLVIIVDIFNIVFSFLTQSILRTDGVINPHGVPPGMFETSTFLIALGGVLIIAELLLLLFIFEFIRKRKQALPVTAAIYILSFVLVLVLDGIAFPFIAFGINAEIAAIVFGGLTGKVLIAIAFGMPLALFVLWKRQAFVDYLEADTIRWRLLASSSADLIREMARKDQDVQRGDIVFKNSTDGLAVVAHTGAVLKANPAFERMLDIGDGGAGSYPAHLQEAFWSDGRPVPLPDGPKETWRREVMFGQGRNRPGILSITPAGEGAGGGETYVYSLTDITEQKNAQERLEYLASHDQLTGLANRRVLDRCLAELRDDAFALIIIDLDHFKDVNDSYGHGAGDRVLQVVAGRLEAIREQYLKPGDTLCRTGGDEFALLVRSGDSGFIEGILEKIQTALGQTVCIDDNLEVFSSATLGVSYKPRAGDRDAFLEADAALYEAKRNRRGSVGVYEDRLTAESQKKMKLGVKLKNALANNLLEVHYQPQFDAVSHKLRGVEALARWTDPELGVVPPSDFIPVAEGTSLIEALGEYVLERACRDGREWLGSGYAPITVSVNISASQLRFGGFISVLSKTLAKTGFPAGNLQIEITESSYIERENEVTPLLKELKELGVSIAIDDFGTGYSSFSYLREMPWDCIKIDRSFITDIPRDTQQCGLVSTIITLAKVMSFKVVAEGVETRGQLDFLTAWGCDLIQGYYFAKALPKENLLAMLPRDSESVALQPGP</sequence>
<dbReference type="EMBL" id="FMJD01000004">
    <property type="protein sequence ID" value="SCM73725.1"/>
    <property type="molecule type" value="Genomic_DNA"/>
</dbReference>
<feature type="domain" description="GGDEF" evidence="3">
    <location>
        <begin position="405"/>
        <end position="540"/>
    </location>
</feature>
<keyword evidence="1" id="KW-0472">Membrane</keyword>
<dbReference type="InterPro" id="IPR048533">
    <property type="entry name" value="VUPS"/>
</dbReference>
<keyword evidence="4" id="KW-0548">Nucleotidyltransferase</keyword>
<dbReference type="CDD" id="cd01948">
    <property type="entry name" value="EAL"/>
    <property type="match status" value="1"/>
</dbReference>
<dbReference type="InterPro" id="IPR000160">
    <property type="entry name" value="GGDEF_dom"/>
</dbReference>
<feature type="transmembrane region" description="Helical" evidence="1">
    <location>
        <begin position="89"/>
        <end position="111"/>
    </location>
</feature>
<dbReference type="InterPro" id="IPR035965">
    <property type="entry name" value="PAS-like_dom_sf"/>
</dbReference>
<dbReference type="PROSITE" id="PS50883">
    <property type="entry name" value="EAL"/>
    <property type="match status" value="1"/>
</dbReference>
<gene>
    <name evidence="4" type="ORF">KL86PLE_120057</name>
</gene>
<dbReference type="PROSITE" id="PS50887">
    <property type="entry name" value="GGDEF"/>
    <property type="match status" value="1"/>
</dbReference>
<dbReference type="Gene3D" id="3.30.450.20">
    <property type="entry name" value="PAS domain"/>
    <property type="match status" value="1"/>
</dbReference>
<dbReference type="SUPFAM" id="SSF141868">
    <property type="entry name" value="EAL domain-like"/>
    <property type="match status" value="1"/>
</dbReference>
<accession>A0A212L893</accession>
<feature type="transmembrane region" description="Helical" evidence="1">
    <location>
        <begin position="195"/>
        <end position="223"/>
    </location>
</feature>
<dbReference type="InterPro" id="IPR029787">
    <property type="entry name" value="Nucleotide_cyclase"/>
</dbReference>
<reference evidence="4" key="1">
    <citation type="submission" date="2016-08" db="EMBL/GenBank/DDBJ databases">
        <authorList>
            <person name="Seilhamer J.J."/>
        </authorList>
    </citation>
    <scope>NUCLEOTIDE SEQUENCE</scope>
    <source>
        <strain evidence="4">86</strain>
    </source>
</reference>
<name>A0A212L893_9HYPH</name>
<dbReference type="CDD" id="cd01949">
    <property type="entry name" value="GGDEF"/>
    <property type="match status" value="1"/>
</dbReference>
<dbReference type="SUPFAM" id="SSF55073">
    <property type="entry name" value="Nucleotide cyclase"/>
    <property type="match status" value="1"/>
</dbReference>
<dbReference type="Pfam" id="PF00990">
    <property type="entry name" value="GGDEF"/>
    <property type="match status" value="1"/>
</dbReference>
<dbReference type="AlphaFoldDB" id="A0A212L893"/>
<dbReference type="PANTHER" id="PTHR44757:SF2">
    <property type="entry name" value="BIOFILM ARCHITECTURE MAINTENANCE PROTEIN MBAA"/>
    <property type="match status" value="1"/>
</dbReference>
<dbReference type="SUPFAM" id="SSF55785">
    <property type="entry name" value="PYP-like sensor domain (PAS domain)"/>
    <property type="match status" value="1"/>
</dbReference>
<feature type="transmembrane region" description="Helical" evidence="1">
    <location>
        <begin position="57"/>
        <end position="77"/>
    </location>
</feature>
<feature type="transmembrane region" description="Helical" evidence="1">
    <location>
        <begin position="6"/>
        <end position="24"/>
    </location>
</feature>
<evidence type="ECO:0000259" key="2">
    <source>
        <dbReference type="PROSITE" id="PS50883"/>
    </source>
</evidence>
<dbReference type="NCBIfam" id="TIGR00254">
    <property type="entry name" value="GGDEF"/>
    <property type="match status" value="1"/>
</dbReference>